<evidence type="ECO:0000313" key="3">
    <source>
        <dbReference type="EMBL" id="MCS5710764.1"/>
    </source>
</evidence>
<keyword evidence="4" id="KW-1185">Reference proteome</keyword>
<feature type="transmembrane region" description="Helical" evidence="1">
    <location>
        <begin position="21"/>
        <end position="42"/>
    </location>
</feature>
<dbReference type="EMBL" id="LKAJ02000001">
    <property type="protein sequence ID" value="MCS5710764.1"/>
    <property type="molecule type" value="Genomic_DNA"/>
</dbReference>
<gene>
    <name evidence="3" type="ORF">HT99x_004930</name>
    <name evidence="2" type="ORF">HT99x_02135</name>
</gene>
<feature type="transmembrane region" description="Helical" evidence="1">
    <location>
        <begin position="48"/>
        <end position="67"/>
    </location>
</feature>
<dbReference type="EMBL" id="LKAJ01000009">
    <property type="protein sequence ID" value="KRG20648.1"/>
    <property type="molecule type" value="Genomic_DNA"/>
</dbReference>
<organism evidence="2">
    <name type="scientific">Candidatus Berkiella aquae</name>
    <dbReference type="NCBI Taxonomy" id="295108"/>
    <lineage>
        <taxon>Bacteria</taxon>
        <taxon>Pseudomonadati</taxon>
        <taxon>Pseudomonadota</taxon>
        <taxon>Gammaproteobacteria</taxon>
        <taxon>Candidatus Berkiellales</taxon>
        <taxon>Candidatus Berkiellaceae</taxon>
        <taxon>Candidatus Berkiella</taxon>
    </lineage>
</organism>
<dbReference type="RefSeq" id="WP_075066762.1">
    <property type="nucleotide sequence ID" value="NZ_LKAJ02000001.1"/>
</dbReference>
<sequence>MRELSQRELQLIRGGLDTGGYNISFVVSNTVLGGILGLPVALVMGKEIYIAYSAGLFCVYGLSMLTAKSIDALLFEKQPLLT</sequence>
<keyword evidence="1" id="KW-0812">Transmembrane</keyword>
<name>A0A0Q9YWZ3_9GAMM</name>
<accession>A0A0Q9YWZ3</accession>
<evidence type="ECO:0000313" key="4">
    <source>
        <dbReference type="Proteomes" id="UP000051497"/>
    </source>
</evidence>
<reference evidence="2" key="1">
    <citation type="submission" date="2015-09" db="EMBL/GenBank/DDBJ databases">
        <title>Draft Genome Sequences of Two Novel Amoeba-resistant Intranuclear Bacteria, Candidatus Berkiella cookevillensis and Candidatus Berkiella aquae.</title>
        <authorList>
            <person name="Mehari Y.T."/>
            <person name="Arivett B.A."/>
            <person name="Farone A.L."/>
            <person name="Gunderson J.H."/>
            <person name="Farone M.B."/>
        </authorList>
    </citation>
    <scope>NUCLEOTIDE SEQUENCE [LARGE SCALE GENOMIC DNA]</scope>
    <source>
        <strain evidence="2">HT99</strain>
    </source>
</reference>
<reference evidence="3" key="3">
    <citation type="submission" date="2021-06" db="EMBL/GenBank/DDBJ databases">
        <title>Genomic Description and Analysis of Intracellular Bacteria, Candidatus Berkiella cookevillensis and Candidatus Berkiella aquae.</title>
        <authorList>
            <person name="Kidane D.T."/>
            <person name="Mehari Y.T."/>
            <person name="Rice F.C."/>
            <person name="Arivett B.A."/>
            <person name="Farone A.L."/>
            <person name="Berk S.G."/>
            <person name="Farone M.B."/>
        </authorList>
    </citation>
    <scope>NUCLEOTIDE SEQUENCE</scope>
    <source>
        <strain evidence="3">HT99</strain>
    </source>
</reference>
<protein>
    <submittedName>
        <fullName evidence="2">Uncharacterized protein</fullName>
    </submittedName>
</protein>
<comment type="caution">
    <text evidence="2">The sequence shown here is derived from an EMBL/GenBank/DDBJ whole genome shotgun (WGS) entry which is preliminary data.</text>
</comment>
<reference evidence="3" key="2">
    <citation type="journal article" date="2016" name="Genome Announc.">
        <title>Draft Genome Sequences of Two Novel Amoeba-Resistant Intranuclear Bacteria, 'Candidatus Berkiella cookevillensis' and 'Candidatus Berkiella aquae'.</title>
        <authorList>
            <person name="Mehari Y.T."/>
            <person name="Arivett B.A."/>
            <person name="Farone A.L."/>
            <person name="Gunderson J.H."/>
            <person name="Farone M.B."/>
        </authorList>
    </citation>
    <scope>NUCLEOTIDE SEQUENCE</scope>
    <source>
        <strain evidence="3">HT99</strain>
    </source>
</reference>
<proteinExistence type="predicted"/>
<evidence type="ECO:0000313" key="2">
    <source>
        <dbReference type="EMBL" id="KRG20648.1"/>
    </source>
</evidence>
<keyword evidence="1" id="KW-0472">Membrane</keyword>
<keyword evidence="1" id="KW-1133">Transmembrane helix</keyword>
<dbReference type="AlphaFoldDB" id="A0A0Q9YWZ3"/>
<dbReference type="Proteomes" id="UP000051497">
    <property type="component" value="Unassembled WGS sequence"/>
</dbReference>
<evidence type="ECO:0000256" key="1">
    <source>
        <dbReference type="SAM" id="Phobius"/>
    </source>
</evidence>